<feature type="transmembrane region" description="Helical" evidence="1">
    <location>
        <begin position="12"/>
        <end position="31"/>
    </location>
</feature>
<proteinExistence type="predicted"/>
<name>A0A6N2L349_SALVM</name>
<reference evidence="2" key="1">
    <citation type="submission" date="2019-03" db="EMBL/GenBank/DDBJ databases">
        <authorList>
            <person name="Mank J."/>
            <person name="Almeida P."/>
        </authorList>
    </citation>
    <scope>NUCLEOTIDE SEQUENCE</scope>
    <source>
        <strain evidence="2">78183</strain>
    </source>
</reference>
<keyword evidence="1" id="KW-1133">Transmembrane helix</keyword>
<accession>A0A6N2L349</accession>
<keyword evidence="1" id="KW-0472">Membrane</keyword>
<dbReference type="EMBL" id="CAADRP010001112">
    <property type="protein sequence ID" value="VFU35367.1"/>
    <property type="molecule type" value="Genomic_DNA"/>
</dbReference>
<evidence type="ECO:0000313" key="2">
    <source>
        <dbReference type="EMBL" id="VFU35367.1"/>
    </source>
</evidence>
<gene>
    <name evidence="2" type="ORF">SVIM_LOCUS175455</name>
</gene>
<evidence type="ECO:0000256" key="1">
    <source>
        <dbReference type="SAM" id="Phobius"/>
    </source>
</evidence>
<dbReference type="AlphaFoldDB" id="A0A6N2L349"/>
<sequence>MGGSGLIARTTTPFQFFFLLINTSFIIDLFYTHDLLKRNRILEELLANSSRQPPPLPPPVASCPLSLTRQPSPLTPSAAASDPDDFLLCNHPLSTSVLCI</sequence>
<organism evidence="2">
    <name type="scientific">Salix viminalis</name>
    <name type="common">Common osier</name>
    <name type="synonym">Basket willow</name>
    <dbReference type="NCBI Taxonomy" id="40686"/>
    <lineage>
        <taxon>Eukaryota</taxon>
        <taxon>Viridiplantae</taxon>
        <taxon>Streptophyta</taxon>
        <taxon>Embryophyta</taxon>
        <taxon>Tracheophyta</taxon>
        <taxon>Spermatophyta</taxon>
        <taxon>Magnoliopsida</taxon>
        <taxon>eudicotyledons</taxon>
        <taxon>Gunneridae</taxon>
        <taxon>Pentapetalae</taxon>
        <taxon>rosids</taxon>
        <taxon>fabids</taxon>
        <taxon>Malpighiales</taxon>
        <taxon>Salicaceae</taxon>
        <taxon>Saliceae</taxon>
        <taxon>Salix</taxon>
    </lineage>
</organism>
<protein>
    <submittedName>
        <fullName evidence="2">Uncharacterized protein</fullName>
    </submittedName>
</protein>
<keyword evidence="1" id="KW-0812">Transmembrane</keyword>